<protein>
    <recommendedName>
        <fullName evidence="3">DUF2867 domain-containing protein</fullName>
    </recommendedName>
</protein>
<evidence type="ECO:0000313" key="2">
    <source>
        <dbReference type="Proteomes" id="UP000196138"/>
    </source>
</evidence>
<reference evidence="1 2" key="1">
    <citation type="submission" date="2017-05" db="EMBL/GenBank/DDBJ databases">
        <authorList>
            <person name="Song R."/>
            <person name="Chenine A.L."/>
            <person name="Ruprecht R.M."/>
        </authorList>
    </citation>
    <scope>NUCLEOTIDE SEQUENCE [LARGE SCALE GENOMIC DNA]</scope>
    <source>
        <strain evidence="1 2">DSM 26136</strain>
    </source>
</reference>
<proteinExistence type="predicted"/>
<dbReference type="Pfam" id="PF11066">
    <property type="entry name" value="DUF2867"/>
    <property type="match status" value="1"/>
</dbReference>
<keyword evidence="2" id="KW-1185">Reference proteome</keyword>
<evidence type="ECO:0000313" key="1">
    <source>
        <dbReference type="EMBL" id="ARU04329.1"/>
    </source>
</evidence>
<evidence type="ECO:0008006" key="3">
    <source>
        <dbReference type="Google" id="ProtNLM"/>
    </source>
</evidence>
<accession>A0A1Y0ELV2</accession>
<organism evidence="1 2">
    <name type="scientific">Comamonas serinivorans</name>
    <dbReference type="NCBI Taxonomy" id="1082851"/>
    <lineage>
        <taxon>Bacteria</taxon>
        <taxon>Pseudomonadati</taxon>
        <taxon>Pseudomonadota</taxon>
        <taxon>Betaproteobacteria</taxon>
        <taxon>Burkholderiales</taxon>
        <taxon>Comamonadaceae</taxon>
        <taxon>Comamonas</taxon>
    </lineage>
</organism>
<dbReference type="AlphaFoldDB" id="A0A1Y0ELV2"/>
<dbReference type="KEGG" id="cser:CCO03_06260"/>
<dbReference type="Proteomes" id="UP000196138">
    <property type="component" value="Chromosome"/>
</dbReference>
<dbReference type="RefSeq" id="WP_087278683.1">
    <property type="nucleotide sequence ID" value="NZ_CP021455.1"/>
</dbReference>
<dbReference type="OrthoDB" id="7058586at2"/>
<name>A0A1Y0ELV2_9BURK</name>
<sequence>MKPLSTSVPVQSVVAARLPTADFADAYEVRNPDPGLSALALWLRTMAGTPWWVDRAMDLRNAVVKRLGLKDLGRLGGVDFNQPATQYRVGDRVGVFHLQHLAEHEVVMADSDRHLDVQVSLCKTGADRVVVSTVVHVHNLLGRLYMLPVAPVHRLIVPSMLAQLDKRF</sequence>
<gene>
    <name evidence="1" type="ORF">CCO03_06260</name>
</gene>
<dbReference type="InterPro" id="IPR021295">
    <property type="entry name" value="DUF2867"/>
</dbReference>
<dbReference type="EMBL" id="CP021455">
    <property type="protein sequence ID" value="ARU04329.1"/>
    <property type="molecule type" value="Genomic_DNA"/>
</dbReference>